<comment type="similarity">
    <text evidence="1">Belongs to the 'phage' integrase family.</text>
</comment>
<evidence type="ECO:0000313" key="9">
    <source>
        <dbReference type="EMBL" id="QHJ73845.1"/>
    </source>
</evidence>
<keyword evidence="5" id="KW-0238">DNA-binding</keyword>
<dbReference type="PROSITE" id="PS51898">
    <property type="entry name" value="TYR_RECOMBINASE"/>
    <property type="match status" value="1"/>
</dbReference>
<protein>
    <recommendedName>
        <fullName evidence="2">Integrase</fullName>
    </recommendedName>
</protein>
<dbReference type="GO" id="GO:0003677">
    <property type="term" value="F:DNA binding"/>
    <property type="evidence" value="ECO:0007669"/>
    <property type="project" value="UniProtKB-KW"/>
</dbReference>
<dbReference type="GO" id="GO:0075713">
    <property type="term" value="P:establishment of integrated proviral latency"/>
    <property type="evidence" value="ECO:0007669"/>
    <property type="project" value="UniProtKB-KW"/>
</dbReference>
<evidence type="ECO:0000256" key="4">
    <source>
        <dbReference type="ARBA" id="ARBA00022801"/>
    </source>
</evidence>
<dbReference type="Proteomes" id="UP000464827">
    <property type="component" value="Segment"/>
</dbReference>
<keyword evidence="4" id="KW-0378">Hydrolase</keyword>
<dbReference type="InterPro" id="IPR010998">
    <property type="entry name" value="Integrase_recombinase_N"/>
</dbReference>
<evidence type="ECO:0000256" key="3">
    <source>
        <dbReference type="ARBA" id="ARBA00022679"/>
    </source>
</evidence>
<name>A0A6B9SRR6_9CAUD</name>
<evidence type="ECO:0000256" key="2">
    <source>
        <dbReference type="ARBA" id="ARBA00016082"/>
    </source>
</evidence>
<evidence type="ECO:0000256" key="6">
    <source>
        <dbReference type="ARBA" id="ARBA00023172"/>
    </source>
</evidence>
<dbReference type="GO" id="GO:0016787">
    <property type="term" value="F:hydrolase activity"/>
    <property type="evidence" value="ECO:0007669"/>
    <property type="project" value="UniProtKB-KW"/>
</dbReference>
<dbReference type="Pfam" id="PF00589">
    <property type="entry name" value="Phage_integrase"/>
    <property type="match status" value="1"/>
</dbReference>
<dbReference type="GO" id="GO:0044826">
    <property type="term" value="P:viral genome integration into host DNA"/>
    <property type="evidence" value="ECO:0007669"/>
    <property type="project" value="UniProtKB-KW"/>
</dbReference>
<keyword evidence="6" id="KW-0233">DNA recombination</keyword>
<dbReference type="InterPro" id="IPR011010">
    <property type="entry name" value="DNA_brk_join_enz"/>
</dbReference>
<accession>A0A6B9SRR6</accession>
<dbReference type="InterPro" id="IPR013762">
    <property type="entry name" value="Integrase-like_cat_sf"/>
</dbReference>
<dbReference type="SUPFAM" id="SSF56349">
    <property type="entry name" value="DNA breaking-rejoining enzymes"/>
    <property type="match status" value="1"/>
</dbReference>
<dbReference type="PANTHER" id="PTHR30349">
    <property type="entry name" value="PHAGE INTEGRASE-RELATED"/>
    <property type="match status" value="1"/>
</dbReference>
<keyword evidence="3" id="KW-0808">Transferase</keyword>
<dbReference type="GO" id="GO:0006310">
    <property type="term" value="P:DNA recombination"/>
    <property type="evidence" value="ECO:0007669"/>
    <property type="project" value="UniProtKB-KW"/>
</dbReference>
<dbReference type="GO" id="GO:0015074">
    <property type="term" value="P:DNA integration"/>
    <property type="evidence" value="ECO:0007669"/>
    <property type="project" value="InterPro"/>
</dbReference>
<proteinExistence type="inferred from homology"/>
<evidence type="ECO:0000256" key="5">
    <source>
        <dbReference type="ARBA" id="ARBA00023125"/>
    </source>
</evidence>
<keyword evidence="7" id="KW-1160">Virus entry into host cell</keyword>
<dbReference type="InterPro" id="IPR050090">
    <property type="entry name" value="Tyrosine_recombinase_XerCD"/>
</dbReference>
<dbReference type="GO" id="GO:0016740">
    <property type="term" value="F:transferase activity"/>
    <property type="evidence" value="ECO:0007669"/>
    <property type="project" value="UniProtKB-KW"/>
</dbReference>
<dbReference type="EMBL" id="MN882554">
    <property type="protein sequence ID" value="QHJ73845.1"/>
    <property type="molecule type" value="Genomic_DNA"/>
</dbReference>
<organism evidence="9 10">
    <name type="scientific">Butyrivibrio phage Idris</name>
    <dbReference type="NCBI Taxonomy" id="2696360"/>
    <lineage>
        <taxon>Viruses</taxon>
        <taxon>Duplodnaviria</taxon>
        <taxon>Heunggongvirae</taxon>
        <taxon>Uroviricota</taxon>
        <taxon>Caudoviricetes</taxon>
        <taxon>Arawnvirus</taxon>
        <taxon>Arawnvirus arawn</taxon>
    </lineage>
</organism>
<keyword evidence="7" id="KW-0229">DNA integration</keyword>
<evidence type="ECO:0000313" key="10">
    <source>
        <dbReference type="Proteomes" id="UP000464827"/>
    </source>
</evidence>
<dbReference type="InterPro" id="IPR002104">
    <property type="entry name" value="Integrase_catalytic"/>
</dbReference>
<sequence length="351" mass="40410">MKLPNGYGSVYKLSGKRRNPYIARKTTGWSIDDSGKAKQHFVTVGYYPTKAAALQALADFNANPYDIQVNTITFKEVYEKWSSEHFELIVPSARRTWISAYNHSAPLHDMRFRDIRVNHLEQTIKDASAGQPTKQRMKSLYNLMYKYALKHEICDKDYAALCNSVKKGEKVIKRVPFSDNEIETLFSNLAYPFVDMLLIGIYSGFRPQELAILKLSDVDLKERTIVGGLKTDAGRNRVVPIHSRVYDLVESCYNKAAAAGCDTLFYDESSQTGKELTYDKWRGRFKKIMKRFKMQHTPHDTRHTFITKAKESGVDEYILKLIVGHAIDDITEKVYTHRTLDELKQEIEKIN</sequence>
<evidence type="ECO:0000256" key="7">
    <source>
        <dbReference type="ARBA" id="ARBA00023195"/>
    </source>
</evidence>
<feature type="domain" description="Tyr recombinase" evidence="8">
    <location>
        <begin position="172"/>
        <end position="348"/>
    </location>
</feature>
<reference evidence="9 10" key="1">
    <citation type="submission" date="2019-12" db="EMBL/GenBank/DDBJ databases">
        <title>The Isolation and Genome Sequencing of Six Novel Lytic Bacteriophages from the Rumen Active Against Butyrivibrio fibrisolvens.</title>
        <authorList>
            <person name="Friedersdorff J.C.A."/>
            <person name="Kingston-Smith A.H."/>
            <person name="Pachebat J.A."/>
            <person name="Rooke D."/>
            <person name="Creevey C.J."/>
        </authorList>
    </citation>
    <scope>NUCLEOTIDE SEQUENCE [LARGE SCALE GENOMIC DNA]</scope>
</reference>
<dbReference type="Gene3D" id="1.10.150.130">
    <property type="match status" value="1"/>
</dbReference>
<keyword evidence="7" id="KW-1179">Viral genome integration</keyword>
<evidence type="ECO:0000256" key="1">
    <source>
        <dbReference type="ARBA" id="ARBA00008857"/>
    </source>
</evidence>
<dbReference type="Gene3D" id="1.10.443.10">
    <property type="entry name" value="Intergrase catalytic core"/>
    <property type="match status" value="1"/>
</dbReference>
<dbReference type="PANTHER" id="PTHR30349:SF41">
    <property type="entry name" value="INTEGRASE_RECOMBINASE PROTEIN MJ0367-RELATED"/>
    <property type="match status" value="1"/>
</dbReference>
<evidence type="ECO:0000259" key="8">
    <source>
        <dbReference type="PROSITE" id="PS51898"/>
    </source>
</evidence>